<keyword evidence="11" id="KW-1185">Reference proteome</keyword>
<dbReference type="Gene3D" id="3.30.460.10">
    <property type="entry name" value="Beta Polymerase, domain 2"/>
    <property type="match status" value="2"/>
</dbReference>
<dbReference type="Gene3D" id="1.20.120.1510">
    <property type="match status" value="1"/>
</dbReference>
<name>A0ABV6ESL5_9BRAD</name>
<accession>A0ABV6ESL5</accession>
<gene>
    <name evidence="7" type="primary">glnE</name>
    <name evidence="10" type="ORF">ACFFJ6_12085</name>
</gene>
<comment type="catalytic activity">
    <reaction evidence="7">
        <text>[glutamine synthetase]-O(4)-(5'-adenylyl)-L-tyrosine + phosphate = [glutamine synthetase]-L-tyrosine + ADP</text>
        <dbReference type="Rhea" id="RHEA:43716"/>
        <dbReference type="Rhea" id="RHEA-COMP:10660"/>
        <dbReference type="Rhea" id="RHEA-COMP:10661"/>
        <dbReference type="ChEBI" id="CHEBI:43474"/>
        <dbReference type="ChEBI" id="CHEBI:46858"/>
        <dbReference type="ChEBI" id="CHEBI:83624"/>
        <dbReference type="ChEBI" id="CHEBI:456216"/>
        <dbReference type="EC" id="2.7.7.89"/>
    </reaction>
</comment>
<evidence type="ECO:0000259" key="8">
    <source>
        <dbReference type="Pfam" id="PF03710"/>
    </source>
</evidence>
<dbReference type="GO" id="GO:0047388">
    <property type="term" value="F:[glutamine synthetase]-adenylyl-L-tyrosine phosphorylase activity"/>
    <property type="evidence" value="ECO:0007669"/>
    <property type="project" value="UniProtKB-EC"/>
</dbReference>
<evidence type="ECO:0000259" key="9">
    <source>
        <dbReference type="Pfam" id="PF08335"/>
    </source>
</evidence>
<evidence type="ECO:0000256" key="7">
    <source>
        <dbReference type="HAMAP-Rule" id="MF_00802"/>
    </source>
</evidence>
<feature type="domain" description="PII-uridylyltransferase/Glutamine-synthetase adenylyltransferase" evidence="9">
    <location>
        <begin position="340"/>
        <end position="470"/>
    </location>
</feature>
<feature type="region of interest" description="Adenylyl transferase" evidence="7">
    <location>
        <begin position="483"/>
        <end position="998"/>
    </location>
</feature>
<feature type="domain" description="PII-uridylyltransferase/Glutamine-synthetase adenylyltransferase" evidence="9">
    <location>
        <begin position="849"/>
        <end position="983"/>
    </location>
</feature>
<dbReference type="InterPro" id="IPR013546">
    <property type="entry name" value="PII_UdlTrfase/GS_AdlTrfase"/>
</dbReference>
<evidence type="ECO:0000256" key="1">
    <source>
        <dbReference type="ARBA" id="ARBA00022679"/>
    </source>
</evidence>
<keyword evidence="5 7" id="KW-0460">Magnesium</keyword>
<dbReference type="EC" id="2.7.7.42" evidence="7"/>
<sequence>MTSSAIDADIPSSALAARFAAGLQVYAPAEAQKKLADWLADLPAEQAGAIRAIADRHPPVDTLLHALAEASPYLFDLIRADPARLLRVLRSDPDVGFSTLLDSTAGAVAAASDEAEVMTILRKMKAEAALSIALCDIGGLWPVMQVTQALTDLAVNSVQMALRFLLRQEAARGRINPPNSDAPEQGSGLVVLAMGKMGAGELNYSSDIDLIVFYDLEAPTLAPDIEPQPFFVRVTQGLSRILQQRRHDGYVFRVDLRLRPDPASTPVALSTVSALNYYEREGRTWERAAMIKARACAGDLVAGEALLADIAPFVWRKHLDFAALSDVHDMKRQMQTFRGQTEIAVEGHNVKVGRGGIREIEFFAQTQQLIAGGRHSELRVRPTLAALDILAARNWITHEARDELTAAYQFLRRVEHRIQMIADEQTHTLPDSVEGIERFARFFGYDNRATFARDLLAHLECVQGHYAKLFEGDPAGTAKEPIDYAGGPEDTRLLDHLVALGFKKPLMVATTLQQWMAGGYRVLKVEATQRAFREFVPALIEELARAEEPDNAVNSFDRLLQALHRGGRLISLLSQNRELLTLVALVLGAAPRLGDMLARQPQILDGLIDPRFFGAMPDRAELSSRLAATLVDAGSYEEFLDRLRLFGQESLFLIGTRILSGTVSTQQASVAFADVAEGIVGTVHQLVSVQFATQYGRIKGQETAILAMGKLGSREMTASSDLDLILIYDFDNEQPDSDGERSLHGAQYFARFTQRLISAFTTRTNYGVLYDVDMRLRPSGRAGPVASRLDAFAEYQESEAWTWEHLALTRARVISASPEFRARIEAVIRAVLTRPCDAMIIANDVAEMRQAIAQEKGEDDVWDLKYAAGGMVDIDFIAQYLQLVHAHAKPDILAVNTLAAIDNAARLGVLAQSDADVLRPAARLYHDLTQILRLCVSEKFRPEAAGDDLLRVMVRAGDAPDFSSLEARVKETQAEVRAIFNRLIGGGSDGTAGNGAGA</sequence>
<dbReference type="EC" id="2.7.7.89" evidence="7"/>
<reference evidence="10 11" key="1">
    <citation type="submission" date="2024-09" db="EMBL/GenBank/DDBJ databases">
        <authorList>
            <person name="Sun Q."/>
            <person name="Mori K."/>
        </authorList>
    </citation>
    <scope>NUCLEOTIDE SEQUENCE [LARGE SCALE GENOMIC DNA]</scope>
    <source>
        <strain evidence="10 11">KCTC 23279</strain>
    </source>
</reference>
<dbReference type="NCBIfam" id="NF008292">
    <property type="entry name" value="PRK11072.1"/>
    <property type="match status" value="1"/>
</dbReference>
<organism evidence="10 11">
    <name type="scientific">Rhodopseudomonas telluris</name>
    <dbReference type="NCBI Taxonomy" id="644215"/>
    <lineage>
        <taxon>Bacteria</taxon>
        <taxon>Pseudomonadati</taxon>
        <taxon>Pseudomonadota</taxon>
        <taxon>Alphaproteobacteria</taxon>
        <taxon>Hyphomicrobiales</taxon>
        <taxon>Nitrobacteraceae</taxon>
        <taxon>Rhodopseudomonas</taxon>
    </lineage>
</organism>
<comment type="cofactor">
    <cofactor evidence="7">
        <name>Mg(2+)</name>
        <dbReference type="ChEBI" id="CHEBI:18420"/>
    </cofactor>
</comment>
<dbReference type="Pfam" id="PF08335">
    <property type="entry name" value="GlnD_UR_UTase"/>
    <property type="match status" value="2"/>
</dbReference>
<feature type="domain" description="Glutamate-ammonia ligase adenylyltransferase repeated" evidence="8">
    <location>
        <begin position="583"/>
        <end position="825"/>
    </location>
</feature>
<dbReference type="CDD" id="cd05401">
    <property type="entry name" value="NT_GlnE_GlnD_like"/>
    <property type="match status" value="2"/>
</dbReference>
<evidence type="ECO:0000313" key="10">
    <source>
        <dbReference type="EMBL" id="MFC0241214.1"/>
    </source>
</evidence>
<evidence type="ECO:0000256" key="3">
    <source>
        <dbReference type="ARBA" id="ARBA00022741"/>
    </source>
</evidence>
<dbReference type="InterPro" id="IPR005190">
    <property type="entry name" value="GlnE_rpt_dom"/>
</dbReference>
<proteinExistence type="inferred from homology"/>
<evidence type="ECO:0000313" key="11">
    <source>
        <dbReference type="Proteomes" id="UP001589775"/>
    </source>
</evidence>
<dbReference type="InterPro" id="IPR023057">
    <property type="entry name" value="GlnE"/>
</dbReference>
<comment type="function">
    <text evidence="7">Involved in the regulation of glutamine synthetase GlnA, a key enzyme in the process to assimilate ammonia. When cellular nitrogen levels are high, the C-terminal adenylyl transferase (AT) inactivates GlnA by covalent transfer of an adenylyl group from ATP to specific tyrosine residue of GlnA, thus reducing its activity. Conversely, when nitrogen levels are low, the N-terminal adenylyl removase (AR) activates GlnA by removing the adenylyl group by phosphorolysis, increasing its activity. The regulatory region of GlnE binds the signal transduction protein PII (GlnB) which indicates the nitrogen status of the cell.</text>
</comment>
<dbReference type="NCBIfam" id="NF010706">
    <property type="entry name" value="PRK14108.1"/>
    <property type="match status" value="1"/>
</dbReference>
<dbReference type="HAMAP" id="MF_00802">
    <property type="entry name" value="GlnE"/>
    <property type="match status" value="1"/>
</dbReference>
<dbReference type="Gene3D" id="1.20.120.330">
    <property type="entry name" value="Nucleotidyltransferases domain 2"/>
    <property type="match status" value="2"/>
</dbReference>
<comment type="catalytic activity">
    <reaction evidence="7">
        <text>[glutamine synthetase]-L-tyrosine + ATP = [glutamine synthetase]-O(4)-(5'-adenylyl)-L-tyrosine + diphosphate</text>
        <dbReference type="Rhea" id="RHEA:18589"/>
        <dbReference type="Rhea" id="RHEA-COMP:10660"/>
        <dbReference type="Rhea" id="RHEA-COMP:10661"/>
        <dbReference type="ChEBI" id="CHEBI:30616"/>
        <dbReference type="ChEBI" id="CHEBI:33019"/>
        <dbReference type="ChEBI" id="CHEBI:46858"/>
        <dbReference type="ChEBI" id="CHEBI:83624"/>
        <dbReference type="EC" id="2.7.7.42"/>
    </reaction>
</comment>
<evidence type="ECO:0000256" key="6">
    <source>
        <dbReference type="ARBA" id="ARBA00023268"/>
    </source>
</evidence>
<dbReference type="InterPro" id="IPR043519">
    <property type="entry name" value="NT_sf"/>
</dbReference>
<feature type="domain" description="Glutamate-ammonia ligase adenylyltransferase repeated" evidence="8">
    <location>
        <begin position="65"/>
        <end position="302"/>
    </location>
</feature>
<keyword evidence="2 7" id="KW-0548">Nucleotidyltransferase</keyword>
<dbReference type="PANTHER" id="PTHR30621:SF0">
    <property type="entry name" value="BIFUNCTIONAL GLUTAMINE SYNTHETASE ADENYLYLTRANSFERASE_ADENYLYL-REMOVING ENZYME"/>
    <property type="match status" value="1"/>
</dbReference>
<dbReference type="PANTHER" id="PTHR30621">
    <property type="entry name" value="GLUTAMINE SYNTHETASE ADENYLYLTRANSFERASE"/>
    <property type="match status" value="1"/>
</dbReference>
<keyword evidence="3 7" id="KW-0547">Nucleotide-binding</keyword>
<evidence type="ECO:0000256" key="2">
    <source>
        <dbReference type="ARBA" id="ARBA00022695"/>
    </source>
</evidence>
<dbReference type="SUPFAM" id="SSF81593">
    <property type="entry name" value="Nucleotidyltransferase substrate binding subunit/domain"/>
    <property type="match status" value="2"/>
</dbReference>
<dbReference type="RefSeq" id="WP_378387951.1">
    <property type="nucleotide sequence ID" value="NZ_JBHLWM010000005.1"/>
</dbReference>
<dbReference type="SUPFAM" id="SSF81301">
    <property type="entry name" value="Nucleotidyltransferase"/>
    <property type="match status" value="2"/>
</dbReference>
<keyword evidence="4 7" id="KW-0067">ATP-binding</keyword>
<keyword evidence="1 7" id="KW-0808">Transferase</keyword>
<comment type="similarity">
    <text evidence="7">Belongs to the GlnE family.</text>
</comment>
<evidence type="ECO:0000256" key="5">
    <source>
        <dbReference type="ARBA" id="ARBA00022842"/>
    </source>
</evidence>
<keyword evidence="6 7" id="KW-0511">Multifunctional enzyme</keyword>
<comment type="caution">
    <text evidence="10">The sequence shown here is derived from an EMBL/GenBank/DDBJ whole genome shotgun (WGS) entry which is preliminary data.</text>
</comment>
<dbReference type="Pfam" id="PF03710">
    <property type="entry name" value="GlnE"/>
    <property type="match status" value="2"/>
</dbReference>
<evidence type="ECO:0000256" key="4">
    <source>
        <dbReference type="ARBA" id="ARBA00022840"/>
    </source>
</evidence>
<dbReference type="Proteomes" id="UP001589775">
    <property type="component" value="Unassembled WGS sequence"/>
</dbReference>
<protein>
    <recommendedName>
        <fullName evidence="7">Bifunctional glutamine synthetase adenylyltransferase/adenylyl-removing enzyme</fullName>
    </recommendedName>
    <alternativeName>
        <fullName evidence="7">ATP:glutamine synthetase adenylyltransferase</fullName>
    </alternativeName>
    <alternativeName>
        <fullName evidence="7">ATase</fullName>
    </alternativeName>
    <domain>
        <recommendedName>
            <fullName evidence="7">Glutamine synthetase adenylyl-L-tyrosine phosphorylase</fullName>
            <ecNumber evidence="7">2.7.7.89</ecNumber>
        </recommendedName>
        <alternativeName>
            <fullName evidence="7">Adenylyl removase</fullName>
            <shortName evidence="7">AR</shortName>
            <shortName evidence="7">AT-N</shortName>
        </alternativeName>
    </domain>
    <domain>
        <recommendedName>
            <fullName evidence="7">Glutamine synthetase adenylyl transferase</fullName>
            <ecNumber evidence="7">2.7.7.42</ecNumber>
        </recommendedName>
        <alternativeName>
            <fullName evidence="7">Adenylyl transferase</fullName>
            <shortName evidence="7">AT</shortName>
            <shortName evidence="7">AT-C</shortName>
        </alternativeName>
    </domain>
</protein>
<dbReference type="EMBL" id="JBHLWM010000005">
    <property type="protein sequence ID" value="MFC0241214.1"/>
    <property type="molecule type" value="Genomic_DNA"/>
</dbReference>
<feature type="region of interest" description="Adenylyl removase" evidence="7">
    <location>
        <begin position="1"/>
        <end position="475"/>
    </location>
</feature>